<evidence type="ECO:0000313" key="2">
    <source>
        <dbReference type="EMBL" id="QEW25116.1"/>
    </source>
</evidence>
<dbReference type="OrthoDB" id="9090824at2"/>
<dbReference type="AlphaFoldDB" id="A0A0T5P491"/>
<dbReference type="Proteomes" id="UP000325785">
    <property type="component" value="Chromosome"/>
</dbReference>
<dbReference type="EMBL" id="LAXI01000019">
    <property type="protein sequence ID" value="KRS15711.1"/>
    <property type="molecule type" value="Genomic_DNA"/>
</dbReference>
<evidence type="ECO:0000313" key="3">
    <source>
        <dbReference type="Proteomes" id="UP000051401"/>
    </source>
</evidence>
<gene>
    <name evidence="2" type="ORF">RIdsm_00901</name>
    <name evidence="1" type="ORF">XM52_21800</name>
</gene>
<evidence type="ECO:0000313" key="4">
    <source>
        <dbReference type="Proteomes" id="UP000325785"/>
    </source>
</evidence>
<sequence length="151" mass="16344">MTDQTAETPPTVKLAPGDIVAIETPSGTRHLQVTHARAPYPDVIRAIHPGDGTDPDTIAAGKTAFAAMVELSRSLAENPETTSVIGRADIPEGCRDYPTFRVPIRNKAGDIVYWWTWDGEGLSVAPPATDADMPLREIVPMETLRARLSEL</sequence>
<accession>A0A0T5P491</accession>
<reference evidence="1 3" key="1">
    <citation type="submission" date="2015-04" db="EMBL/GenBank/DDBJ databases">
        <title>The draft genome sequence of Roseovarius indicus B108T.</title>
        <authorList>
            <person name="Li G."/>
            <person name="Lai Q."/>
            <person name="Shao Z."/>
            <person name="Yan P."/>
        </authorList>
    </citation>
    <scope>NUCLEOTIDE SEQUENCE [LARGE SCALE GENOMIC DNA]</scope>
    <source>
        <strain evidence="1 3">B108</strain>
    </source>
</reference>
<dbReference type="RefSeq" id="WP_057819548.1">
    <property type="nucleotide sequence ID" value="NZ_CP031598.1"/>
</dbReference>
<keyword evidence="3" id="KW-1185">Reference proteome</keyword>
<dbReference type="STRING" id="540747.SAMN04488031_1064"/>
<name>A0A0T5P491_9RHOB</name>
<reference evidence="2 4" key="2">
    <citation type="submission" date="2018-08" db="EMBL/GenBank/DDBJ databases">
        <title>Genetic Globetrotter - A new plasmid hitch-hiking vast phylogenetic and geographic distances.</title>
        <authorList>
            <person name="Vollmers J."/>
            <person name="Petersen J."/>
        </authorList>
    </citation>
    <scope>NUCLEOTIDE SEQUENCE [LARGE SCALE GENOMIC DNA]</scope>
    <source>
        <strain evidence="2 4">DSM 26383</strain>
    </source>
</reference>
<proteinExistence type="predicted"/>
<dbReference type="EMBL" id="CP031598">
    <property type="protein sequence ID" value="QEW25116.1"/>
    <property type="molecule type" value="Genomic_DNA"/>
</dbReference>
<protein>
    <submittedName>
        <fullName evidence="1">Uncharacterized protein</fullName>
    </submittedName>
</protein>
<dbReference type="PATRIC" id="fig|540747.5.peg.2134"/>
<evidence type="ECO:0000313" key="1">
    <source>
        <dbReference type="EMBL" id="KRS15711.1"/>
    </source>
</evidence>
<organism evidence="1 3">
    <name type="scientific">Roseovarius indicus</name>
    <dbReference type="NCBI Taxonomy" id="540747"/>
    <lineage>
        <taxon>Bacteria</taxon>
        <taxon>Pseudomonadati</taxon>
        <taxon>Pseudomonadota</taxon>
        <taxon>Alphaproteobacteria</taxon>
        <taxon>Rhodobacterales</taxon>
        <taxon>Roseobacteraceae</taxon>
        <taxon>Roseovarius</taxon>
    </lineage>
</organism>
<dbReference type="KEGG" id="rid:RIdsm_00901"/>
<dbReference type="Proteomes" id="UP000051401">
    <property type="component" value="Unassembled WGS sequence"/>
</dbReference>